<comment type="caution">
    <text evidence="2">The sequence shown here is derived from an EMBL/GenBank/DDBJ whole genome shotgun (WGS) entry which is preliminary data.</text>
</comment>
<dbReference type="Proteomes" id="UP001472677">
    <property type="component" value="Unassembled WGS sequence"/>
</dbReference>
<keyword evidence="3" id="KW-1185">Reference proteome</keyword>
<name>A0ABR2EM58_9ROSI</name>
<protein>
    <submittedName>
        <fullName evidence="2">Uncharacterized protein</fullName>
    </submittedName>
</protein>
<accession>A0ABR2EM58</accession>
<feature type="compositionally biased region" description="Basic and acidic residues" evidence="1">
    <location>
        <begin position="87"/>
        <end position="98"/>
    </location>
</feature>
<evidence type="ECO:0000313" key="3">
    <source>
        <dbReference type="Proteomes" id="UP001472677"/>
    </source>
</evidence>
<reference evidence="2 3" key="1">
    <citation type="journal article" date="2024" name="G3 (Bethesda)">
        <title>Genome assembly of Hibiscus sabdariffa L. provides insights into metabolisms of medicinal natural products.</title>
        <authorList>
            <person name="Kim T."/>
        </authorList>
    </citation>
    <scope>NUCLEOTIDE SEQUENCE [LARGE SCALE GENOMIC DNA]</scope>
    <source>
        <strain evidence="2">TK-2024</strain>
        <tissue evidence="2">Old leaves</tissue>
    </source>
</reference>
<proteinExistence type="predicted"/>
<feature type="compositionally biased region" description="Basic and acidic residues" evidence="1">
    <location>
        <begin position="1"/>
        <end position="17"/>
    </location>
</feature>
<organism evidence="2 3">
    <name type="scientific">Hibiscus sabdariffa</name>
    <name type="common">roselle</name>
    <dbReference type="NCBI Taxonomy" id="183260"/>
    <lineage>
        <taxon>Eukaryota</taxon>
        <taxon>Viridiplantae</taxon>
        <taxon>Streptophyta</taxon>
        <taxon>Embryophyta</taxon>
        <taxon>Tracheophyta</taxon>
        <taxon>Spermatophyta</taxon>
        <taxon>Magnoliopsida</taxon>
        <taxon>eudicotyledons</taxon>
        <taxon>Gunneridae</taxon>
        <taxon>Pentapetalae</taxon>
        <taxon>rosids</taxon>
        <taxon>malvids</taxon>
        <taxon>Malvales</taxon>
        <taxon>Malvaceae</taxon>
        <taxon>Malvoideae</taxon>
        <taxon>Hibiscus</taxon>
    </lineage>
</organism>
<feature type="region of interest" description="Disordered" evidence="1">
    <location>
        <begin position="1"/>
        <end position="28"/>
    </location>
</feature>
<sequence length="98" mass="10419">MEQEELTHLDIGDDRQLECSTADSGGGEFTQLAESDILREHGYPTTNDALSTHAFEALLGTVDKLLGETIAERKGEGSPGSAAAVLARREVHRSSGGH</sequence>
<dbReference type="EMBL" id="JBBPBM010000012">
    <property type="protein sequence ID" value="KAK8562262.1"/>
    <property type="molecule type" value="Genomic_DNA"/>
</dbReference>
<evidence type="ECO:0000256" key="1">
    <source>
        <dbReference type="SAM" id="MobiDB-lite"/>
    </source>
</evidence>
<gene>
    <name evidence="2" type="ORF">V6N12_010348</name>
</gene>
<evidence type="ECO:0000313" key="2">
    <source>
        <dbReference type="EMBL" id="KAK8562262.1"/>
    </source>
</evidence>
<feature type="region of interest" description="Disordered" evidence="1">
    <location>
        <begin position="71"/>
        <end position="98"/>
    </location>
</feature>